<dbReference type="RefSeq" id="WP_206927824.1">
    <property type="nucleotide sequence ID" value="NZ_JAEKJW010000003.1"/>
</dbReference>
<dbReference type="AlphaFoldDB" id="A0A8I1SKH0"/>
<dbReference type="EMBL" id="JAEKJW010000003">
    <property type="protein sequence ID" value="MBN8197665.1"/>
    <property type="molecule type" value="Genomic_DNA"/>
</dbReference>
<accession>A0A8I1SKH0</accession>
<organism evidence="1 2">
    <name type="scientific">Thalassospira povalilytica</name>
    <dbReference type="NCBI Taxonomy" id="732237"/>
    <lineage>
        <taxon>Bacteria</taxon>
        <taxon>Pseudomonadati</taxon>
        <taxon>Pseudomonadota</taxon>
        <taxon>Alphaproteobacteria</taxon>
        <taxon>Rhodospirillales</taxon>
        <taxon>Thalassospiraceae</taxon>
        <taxon>Thalassospira</taxon>
    </lineage>
</organism>
<evidence type="ECO:0000313" key="2">
    <source>
        <dbReference type="Proteomes" id="UP000664405"/>
    </source>
</evidence>
<reference evidence="1" key="1">
    <citation type="submission" date="2020-12" db="EMBL/GenBank/DDBJ databases">
        <title>Oil enriched cultivation method for isolating marine PHA-producing bacteria.</title>
        <authorList>
            <person name="Zheng W."/>
            <person name="Yu S."/>
            <person name="Huang Y."/>
        </authorList>
    </citation>
    <scope>NUCLEOTIDE SEQUENCE</scope>
    <source>
        <strain evidence="1">SY-2-3</strain>
    </source>
</reference>
<comment type="caution">
    <text evidence="1">The sequence shown here is derived from an EMBL/GenBank/DDBJ whole genome shotgun (WGS) entry which is preliminary data.</text>
</comment>
<name>A0A8I1SKH0_9PROT</name>
<dbReference type="Proteomes" id="UP000664405">
    <property type="component" value="Unassembled WGS sequence"/>
</dbReference>
<protein>
    <submittedName>
        <fullName evidence="1">Uncharacterized protein</fullName>
    </submittedName>
</protein>
<gene>
    <name evidence="1" type="ORF">JF547_14460</name>
</gene>
<evidence type="ECO:0000313" key="1">
    <source>
        <dbReference type="EMBL" id="MBN8197665.1"/>
    </source>
</evidence>
<sequence>MNTNSFDIKDFDLAHLHPSDLKKLESSLDSDRNVSVVAQELASYVAKLSNTSSNFDRIAKIISQMKLIKFWEKLPPQEFYNKFLKEKTQTDFEVIIYVCETLSISPPSRKDISIVDEINTKKNHIFIMETIEALKNLDQQILVSNRNITGSVSDIRNRNKKLRSSEIISRTSHLHEPKDNDVEFRFIRQLLDGLHRLKKMCTGVISH</sequence>
<proteinExistence type="predicted"/>